<feature type="compositionally biased region" description="Basic and acidic residues" evidence="6">
    <location>
        <begin position="152"/>
        <end position="167"/>
    </location>
</feature>
<dbReference type="GO" id="GO:0051018">
    <property type="term" value="F:protein kinase A binding"/>
    <property type="evidence" value="ECO:0007669"/>
    <property type="project" value="InterPro"/>
</dbReference>
<evidence type="ECO:0000256" key="3">
    <source>
        <dbReference type="ARBA" id="ARBA00022860"/>
    </source>
</evidence>
<evidence type="ECO:0000256" key="5">
    <source>
        <dbReference type="ARBA" id="ARBA00023288"/>
    </source>
</evidence>
<sequence>MGAESSAQRDGKSQEDASVSVSASAGELSAEVKVIQEGGSVLDGKPLQKNGQISSTTSLNGHSEDNTLTEVGQPDGVSVAQKEEAPETMDTIQDEVAPQVNGEKVEKVSADANDISAVEEKAAEEKPDDASEVGFKKIFRFVGFKFTLKKDRSEEKDPVKLLTVKDKDEDEVSGADEPAKEKEEEAANAEESTTEEKEVDTEASTAETEVSKDTNKSETTDVSADNAATETTDQAVKEEGAEKEGEISPPTQEATVSPFRKLFTSGLFSNLRKKASIKKTKEEEEKEAAAQEETAKTEETAAAVEDKEEKVEVEQETKEDEPVTPEEEKSKPKEEAPVTPEEEKSEPTPDPEVTGEISAPTETPTDEAKQDKEQTPSAEEEKVPAEVTSEAELLSSQEKVKPQGSPLKKLFTGAGLKKLSTKKQKSKKDAETKLTESGEQAAEQLQTSTESTDAPKSDSGPSSPEESGEHVLAVEGTPVESSQETDGEVTSDGEKKKEGIIAWSSFKKLVTPKKRVKRSSESEDEATGEKPAKSATLSSSESAALADKSVEEEAKEDKPTEEEPKTENIEKLVSSTEEPKKKMDTSVSWEALMCMGGPKKRTRRTSDSDDDETKIEEDAPEAAAASAAEEGEQEGKAEVALVTSQNTESEGDVASSPEPLNSPPERESAWDTLKRMVLSKKAKIEEKAEEGTDQVQSDSEAPKDESSFSLRKFFPGRRKKKSEKQASSEQPSGEEDSDTPAVVPLSEYDEQVQTKEEEPAESATVQIQVSAAEDRAPSWIPAIIEDIDDSHDQQLSDIPEEGENAATPKSVDTDMADDESEDHLSLPPKAGGRTGRRLSTAEVKPVVPAPAAETTVPQGPKSESAKEVVEGIEAQINEIPIKTSVTAEDVPIQVASEKIEYEPPTENAECTTNTILEPHTHSEAMAICTGLGTKEIAKIALEKPAMSVVECVAVIHDALSTEVSIEEKPINTEEANVADDEVLNAQVHQIETTQLGHIVENSQVEMPDIQTATESCEPEIEKVGIISTVLEESEFVQPTTTTENSPKAVVVNLITPTSETAVCIQSVEVTEQNVESKEVDIDMEQLVATEENTPVEEIVQVVTKEISSTICEATKTTITIETEPTIPLVVPSEEIPLITETVVLVAPISVESDQVTTSDVVIMENASVSEPVSDEPIQVEEIKEEETVVESVEVTTIQTPETEIIAVIEQANKEIVDIKDDVQQASQIEAQSMVIAQAVIQDAVDKVSEDAPELKKPATPTATTPTPVQAVETTEKEIEITTEAPVITDTPVPVACEKQAPKSLQPLCVALEVIDTIPIEITESLDAPVEEEKKSEEGLKKAVEVKVSEETVIVEEVLEINADIPKDEVLEEVKEDPSKEEEEDVKESGEEVKPQSEETELAPSEENKEKEIHTAAQMVLQIAQVVEELSVEEEAVVEFNSDGPVDSEDTNVKEVEPASEKQVSESLSTQAEEPQEAASVEDSTSNQVTEAAASQPETEKSPSGKCAEVMAQVIEVIEEAVKEIEPVSTEITAAS</sequence>
<keyword evidence="2" id="KW-0597">Phosphoprotein</keyword>
<evidence type="ECO:0000256" key="4">
    <source>
        <dbReference type="ARBA" id="ARBA00023136"/>
    </source>
</evidence>
<feature type="compositionally biased region" description="Polar residues" evidence="6">
    <location>
        <begin position="220"/>
        <end position="234"/>
    </location>
</feature>
<evidence type="ECO:0000313" key="8">
    <source>
        <dbReference type="EMBL" id="CAK6961900.1"/>
    </source>
</evidence>
<dbReference type="Proteomes" id="UP001314229">
    <property type="component" value="Unassembled WGS sequence"/>
</dbReference>
<name>A0AAV1NSB0_SCOSC</name>
<comment type="caution">
    <text evidence="8">The sequence shown here is derived from an EMBL/GenBank/DDBJ whole genome shotgun (WGS) entry which is preliminary data.</text>
</comment>
<feature type="compositionally biased region" description="Basic and acidic residues" evidence="6">
    <location>
        <begin position="235"/>
        <end position="246"/>
    </location>
</feature>
<feature type="compositionally biased region" description="Basic and acidic residues" evidence="6">
    <location>
        <begin position="427"/>
        <end position="436"/>
    </location>
</feature>
<feature type="compositionally biased region" description="Polar residues" evidence="6">
    <location>
        <begin position="437"/>
        <end position="454"/>
    </location>
</feature>
<protein>
    <submittedName>
        <fullName evidence="8">A-kinase anchor protein 12b isoform X1</fullName>
    </submittedName>
</protein>
<keyword evidence="3" id="KW-0112">Calmodulin-binding</keyword>
<evidence type="ECO:0000256" key="6">
    <source>
        <dbReference type="SAM" id="MobiDB-lite"/>
    </source>
</evidence>
<dbReference type="GO" id="GO:0005516">
    <property type="term" value="F:calmodulin binding"/>
    <property type="evidence" value="ECO:0007669"/>
    <property type="project" value="UniProtKB-KW"/>
</dbReference>
<dbReference type="GO" id="GO:0090036">
    <property type="term" value="P:regulation of protein kinase C signaling"/>
    <property type="evidence" value="ECO:0007669"/>
    <property type="project" value="InterPro"/>
</dbReference>
<reference evidence="8 9" key="1">
    <citation type="submission" date="2024-01" db="EMBL/GenBank/DDBJ databases">
        <authorList>
            <person name="Alioto T."/>
            <person name="Alioto T."/>
            <person name="Gomez Garrido J."/>
        </authorList>
    </citation>
    <scope>NUCLEOTIDE SEQUENCE [LARGE SCALE GENOMIC DNA]</scope>
</reference>
<feature type="compositionally biased region" description="Basic and acidic residues" evidence="6">
    <location>
        <begin position="664"/>
        <end position="674"/>
    </location>
</feature>
<feature type="compositionally biased region" description="Basic and acidic residues" evidence="6">
    <location>
        <begin position="1450"/>
        <end position="1463"/>
    </location>
</feature>
<evidence type="ECO:0000313" key="9">
    <source>
        <dbReference type="Proteomes" id="UP001314229"/>
    </source>
</evidence>
<feature type="compositionally biased region" description="Basic and acidic residues" evidence="6">
    <location>
        <begin position="326"/>
        <end position="347"/>
    </location>
</feature>
<evidence type="ECO:0000259" key="7">
    <source>
        <dbReference type="PROSITE" id="PS51893"/>
    </source>
</evidence>
<feature type="compositionally biased region" description="Basic and acidic residues" evidence="6">
    <location>
        <begin position="209"/>
        <end position="219"/>
    </location>
</feature>
<feature type="compositionally biased region" description="Basic and acidic residues" evidence="6">
    <location>
        <begin position="279"/>
        <end position="316"/>
    </location>
</feature>
<feature type="compositionally biased region" description="Basic and acidic residues" evidence="6">
    <location>
        <begin position="1368"/>
        <end position="1377"/>
    </location>
</feature>
<feature type="region of interest" description="Disordered" evidence="6">
    <location>
        <begin position="1436"/>
        <end position="1506"/>
    </location>
</feature>
<dbReference type="InterPro" id="IPR001573">
    <property type="entry name" value="AKAP_WSK"/>
</dbReference>
<dbReference type="InterPro" id="IPR028540">
    <property type="entry name" value="AKAP12"/>
</dbReference>
<evidence type="ECO:0000256" key="1">
    <source>
        <dbReference type="ARBA" id="ARBA00004635"/>
    </source>
</evidence>
<feature type="region of interest" description="Disordered" evidence="6">
    <location>
        <begin position="1"/>
        <end position="112"/>
    </location>
</feature>
<dbReference type="PANTHER" id="PTHR23209">
    <property type="entry name" value="A-KINASE ANCHOR PROTEIN 12"/>
    <property type="match status" value="1"/>
</dbReference>
<dbReference type="Pfam" id="PF03832">
    <property type="entry name" value="WSK"/>
    <property type="match status" value="1"/>
</dbReference>
<feature type="compositionally biased region" description="Basic and acidic residues" evidence="6">
    <location>
        <begin position="366"/>
        <end position="384"/>
    </location>
</feature>
<feature type="compositionally biased region" description="Polar residues" evidence="6">
    <location>
        <begin position="49"/>
        <end position="70"/>
    </location>
</feature>
<dbReference type="GO" id="GO:0016020">
    <property type="term" value="C:membrane"/>
    <property type="evidence" value="ECO:0007669"/>
    <property type="project" value="UniProtKB-SubCell"/>
</dbReference>
<feature type="compositionally biased region" description="Low complexity" evidence="6">
    <location>
        <begin position="533"/>
        <end position="547"/>
    </location>
</feature>
<organism evidence="8 9">
    <name type="scientific">Scomber scombrus</name>
    <name type="common">Atlantic mackerel</name>
    <name type="synonym">Scomber vernalis</name>
    <dbReference type="NCBI Taxonomy" id="13677"/>
    <lineage>
        <taxon>Eukaryota</taxon>
        <taxon>Metazoa</taxon>
        <taxon>Chordata</taxon>
        <taxon>Craniata</taxon>
        <taxon>Vertebrata</taxon>
        <taxon>Euteleostomi</taxon>
        <taxon>Actinopterygii</taxon>
        <taxon>Neopterygii</taxon>
        <taxon>Teleostei</taxon>
        <taxon>Neoteleostei</taxon>
        <taxon>Acanthomorphata</taxon>
        <taxon>Pelagiaria</taxon>
        <taxon>Scombriformes</taxon>
        <taxon>Scombridae</taxon>
        <taxon>Scomber</taxon>
    </lineage>
</organism>
<comment type="subcellular location">
    <subcellularLocation>
        <location evidence="1">Membrane</location>
        <topology evidence="1">Lipid-anchor</topology>
    </subcellularLocation>
</comment>
<keyword evidence="5" id="KW-0449">Lipoprotein</keyword>
<feature type="region of interest" description="Disordered" evidence="6">
    <location>
        <begin position="1368"/>
        <end position="1413"/>
    </location>
</feature>
<dbReference type="GO" id="GO:0010739">
    <property type="term" value="P:positive regulation of protein kinase A signaling"/>
    <property type="evidence" value="ECO:0007669"/>
    <property type="project" value="InterPro"/>
</dbReference>
<dbReference type="GO" id="GO:0007165">
    <property type="term" value="P:signal transduction"/>
    <property type="evidence" value="ECO:0007669"/>
    <property type="project" value="TreeGrafter"/>
</dbReference>
<feature type="domain" description="A kinase-anchoring proteins AKAP-5 and AKAP-12 calmodulin (CaM)-binding" evidence="7">
    <location>
        <begin position="500"/>
        <end position="520"/>
    </location>
</feature>
<evidence type="ECO:0000256" key="2">
    <source>
        <dbReference type="ARBA" id="ARBA00022553"/>
    </source>
</evidence>
<feature type="compositionally biased region" description="Basic and acidic residues" evidence="6">
    <location>
        <begin position="1386"/>
        <end position="1396"/>
    </location>
</feature>
<proteinExistence type="predicted"/>
<gene>
    <name evidence="8" type="ORF">FSCOSCO3_A003107</name>
</gene>
<dbReference type="PANTHER" id="PTHR23209:SF4">
    <property type="entry name" value="A-KINASE ANCHOR PROTEIN 12"/>
    <property type="match status" value="1"/>
</dbReference>
<accession>A0AAV1NSB0</accession>
<feature type="region of interest" description="Disordered" evidence="6">
    <location>
        <begin position="152"/>
        <end position="844"/>
    </location>
</feature>
<keyword evidence="4" id="KW-0472">Membrane</keyword>
<dbReference type="PROSITE" id="PS51893">
    <property type="entry name" value="AKAP_CAM_BD"/>
    <property type="match status" value="1"/>
</dbReference>
<dbReference type="EMBL" id="CAWUFR010000053">
    <property type="protein sequence ID" value="CAK6961900.1"/>
    <property type="molecule type" value="Genomic_DNA"/>
</dbReference>
<keyword evidence="9" id="KW-1185">Reference proteome</keyword>
<feature type="compositionally biased region" description="Basic and acidic residues" evidence="6">
    <location>
        <begin position="548"/>
        <end position="570"/>
    </location>
</feature>
<feature type="compositionally biased region" description="Acidic residues" evidence="6">
    <location>
        <begin position="608"/>
        <end position="620"/>
    </location>
</feature>
<dbReference type="GO" id="GO:0005737">
    <property type="term" value="C:cytoplasm"/>
    <property type="evidence" value="ECO:0007669"/>
    <property type="project" value="TreeGrafter"/>
</dbReference>